<evidence type="ECO:0000313" key="1">
    <source>
        <dbReference type="EMBL" id="KAF9648713.1"/>
    </source>
</evidence>
<accession>A0ACB6ZH99</accession>
<keyword evidence="2" id="KW-1185">Reference proteome</keyword>
<dbReference type="Proteomes" id="UP000886501">
    <property type="component" value="Unassembled WGS sequence"/>
</dbReference>
<name>A0ACB6ZH99_THEGA</name>
<comment type="caution">
    <text evidence="1">The sequence shown here is derived from an EMBL/GenBank/DDBJ whole genome shotgun (WGS) entry which is preliminary data.</text>
</comment>
<dbReference type="EMBL" id="MU118009">
    <property type="protein sequence ID" value="KAF9648713.1"/>
    <property type="molecule type" value="Genomic_DNA"/>
</dbReference>
<protein>
    <submittedName>
        <fullName evidence="1">Kinase-like protein</fullName>
    </submittedName>
</protein>
<reference evidence="1" key="2">
    <citation type="journal article" date="2020" name="Nat. Commun.">
        <title>Large-scale genome sequencing of mycorrhizal fungi provides insights into the early evolution of symbiotic traits.</title>
        <authorList>
            <person name="Miyauchi S."/>
            <person name="Kiss E."/>
            <person name="Kuo A."/>
            <person name="Drula E."/>
            <person name="Kohler A."/>
            <person name="Sanchez-Garcia M."/>
            <person name="Morin E."/>
            <person name="Andreopoulos B."/>
            <person name="Barry K.W."/>
            <person name="Bonito G."/>
            <person name="Buee M."/>
            <person name="Carver A."/>
            <person name="Chen C."/>
            <person name="Cichocki N."/>
            <person name="Clum A."/>
            <person name="Culley D."/>
            <person name="Crous P.W."/>
            <person name="Fauchery L."/>
            <person name="Girlanda M."/>
            <person name="Hayes R.D."/>
            <person name="Keri Z."/>
            <person name="LaButti K."/>
            <person name="Lipzen A."/>
            <person name="Lombard V."/>
            <person name="Magnuson J."/>
            <person name="Maillard F."/>
            <person name="Murat C."/>
            <person name="Nolan M."/>
            <person name="Ohm R.A."/>
            <person name="Pangilinan J."/>
            <person name="Pereira M.F."/>
            <person name="Perotto S."/>
            <person name="Peter M."/>
            <person name="Pfister S."/>
            <person name="Riley R."/>
            <person name="Sitrit Y."/>
            <person name="Stielow J.B."/>
            <person name="Szollosi G."/>
            <person name="Zifcakova L."/>
            <person name="Stursova M."/>
            <person name="Spatafora J.W."/>
            <person name="Tedersoo L."/>
            <person name="Vaario L.M."/>
            <person name="Yamada A."/>
            <person name="Yan M."/>
            <person name="Wang P."/>
            <person name="Xu J."/>
            <person name="Bruns T."/>
            <person name="Baldrian P."/>
            <person name="Vilgalys R."/>
            <person name="Dunand C."/>
            <person name="Henrissat B."/>
            <person name="Grigoriev I.V."/>
            <person name="Hibbett D."/>
            <person name="Nagy L.G."/>
            <person name="Martin F.M."/>
        </authorList>
    </citation>
    <scope>NUCLEOTIDE SEQUENCE</scope>
    <source>
        <strain evidence="1">P2</strain>
    </source>
</reference>
<organism evidence="1 2">
    <name type="scientific">Thelephora ganbajun</name>
    <name type="common">Ganba fungus</name>
    <dbReference type="NCBI Taxonomy" id="370292"/>
    <lineage>
        <taxon>Eukaryota</taxon>
        <taxon>Fungi</taxon>
        <taxon>Dikarya</taxon>
        <taxon>Basidiomycota</taxon>
        <taxon>Agaricomycotina</taxon>
        <taxon>Agaricomycetes</taxon>
        <taxon>Thelephorales</taxon>
        <taxon>Thelephoraceae</taxon>
        <taxon>Thelephora</taxon>
    </lineage>
</organism>
<gene>
    <name evidence="1" type="ORF">BDM02DRAFT_3095998</name>
</gene>
<proteinExistence type="predicted"/>
<reference evidence="1" key="1">
    <citation type="submission" date="2019-10" db="EMBL/GenBank/DDBJ databases">
        <authorList>
            <consortium name="DOE Joint Genome Institute"/>
            <person name="Kuo A."/>
            <person name="Miyauchi S."/>
            <person name="Kiss E."/>
            <person name="Drula E."/>
            <person name="Kohler A."/>
            <person name="Sanchez-Garcia M."/>
            <person name="Andreopoulos B."/>
            <person name="Barry K.W."/>
            <person name="Bonito G."/>
            <person name="Buee M."/>
            <person name="Carver A."/>
            <person name="Chen C."/>
            <person name="Cichocki N."/>
            <person name="Clum A."/>
            <person name="Culley D."/>
            <person name="Crous P.W."/>
            <person name="Fauchery L."/>
            <person name="Girlanda M."/>
            <person name="Hayes R."/>
            <person name="Keri Z."/>
            <person name="Labutti K."/>
            <person name="Lipzen A."/>
            <person name="Lombard V."/>
            <person name="Magnuson J."/>
            <person name="Maillard F."/>
            <person name="Morin E."/>
            <person name="Murat C."/>
            <person name="Nolan M."/>
            <person name="Ohm R."/>
            <person name="Pangilinan J."/>
            <person name="Pereira M."/>
            <person name="Perotto S."/>
            <person name="Peter M."/>
            <person name="Riley R."/>
            <person name="Sitrit Y."/>
            <person name="Stielow B."/>
            <person name="Szollosi G."/>
            <person name="Zifcakova L."/>
            <person name="Stursova M."/>
            <person name="Spatafora J.W."/>
            <person name="Tedersoo L."/>
            <person name="Vaario L.-M."/>
            <person name="Yamada A."/>
            <person name="Yan M."/>
            <person name="Wang P."/>
            <person name="Xu J."/>
            <person name="Bruns T."/>
            <person name="Baldrian P."/>
            <person name="Vilgalys R."/>
            <person name="Henrissat B."/>
            <person name="Grigoriev I.V."/>
            <person name="Hibbett D."/>
            <person name="Nagy L.G."/>
            <person name="Martin F.M."/>
        </authorList>
    </citation>
    <scope>NUCLEOTIDE SEQUENCE</scope>
    <source>
        <strain evidence="1">P2</strain>
    </source>
</reference>
<sequence>MINQYRIRGQVGKGQHGEVWLCEDTRDNDKQAAMKVVKRTNPRLDKMNRLRRKPLIPPSNHTPLTEAIGETERQIRKEIAIMKKCRHPHIVKLLEVIDDKLKSKIYMIMEYLGGGEIRWKDEYSNPTLRIDQTRRIFRDVTLGLEYLHYQGIIHRDIKPANLLWSSDRQTVKITDFGVSHFSYAQHLAAVGKDISKAKKYEEDMIFMDDSALSKTAGTPSFYAPEVISDDRYKTFSSDSLINATQSMPRRQITKAIDIWALGVTLYCLLFGRVPFDPPDQSEFTLYRLICEDDWGVLDTMGSDRAPTYGRKPRKMYKDTEGYTAVKLLDRLMDKVPSERIELDQVKVRFLNRLFLGCRSDSGPTSVAFGMGSPRPP</sequence>
<evidence type="ECO:0000313" key="2">
    <source>
        <dbReference type="Proteomes" id="UP000886501"/>
    </source>
</evidence>